<evidence type="ECO:0000256" key="1">
    <source>
        <dbReference type="ARBA" id="ARBA00022737"/>
    </source>
</evidence>
<dbReference type="Gene3D" id="1.25.40.10">
    <property type="entry name" value="Tetratricopeptide repeat domain"/>
    <property type="match status" value="1"/>
</dbReference>
<evidence type="ECO:0000313" key="3">
    <source>
        <dbReference type="EMBL" id="CAH3138790.1"/>
    </source>
</evidence>
<dbReference type="SUPFAM" id="SSF48452">
    <property type="entry name" value="TPR-like"/>
    <property type="match status" value="1"/>
</dbReference>
<protein>
    <recommendedName>
        <fullName evidence="5">Kinesin light chain</fullName>
    </recommendedName>
</protein>
<dbReference type="Proteomes" id="UP001159428">
    <property type="component" value="Unassembled WGS sequence"/>
</dbReference>
<organism evidence="3 4">
    <name type="scientific">Pocillopora meandrina</name>
    <dbReference type="NCBI Taxonomy" id="46732"/>
    <lineage>
        <taxon>Eukaryota</taxon>
        <taxon>Metazoa</taxon>
        <taxon>Cnidaria</taxon>
        <taxon>Anthozoa</taxon>
        <taxon>Hexacorallia</taxon>
        <taxon>Scleractinia</taxon>
        <taxon>Astrocoeniina</taxon>
        <taxon>Pocilloporidae</taxon>
        <taxon>Pocillopora</taxon>
    </lineage>
</organism>
<dbReference type="InterPro" id="IPR011990">
    <property type="entry name" value="TPR-like_helical_dom_sf"/>
</dbReference>
<proteinExistence type="predicted"/>
<dbReference type="EMBL" id="CALNXJ010000032">
    <property type="protein sequence ID" value="CAH3138790.1"/>
    <property type="molecule type" value="Genomic_DNA"/>
</dbReference>
<reference evidence="3 4" key="1">
    <citation type="submission" date="2022-05" db="EMBL/GenBank/DDBJ databases">
        <authorList>
            <consortium name="Genoscope - CEA"/>
            <person name="William W."/>
        </authorList>
    </citation>
    <scope>NUCLEOTIDE SEQUENCE [LARGE SCALE GENOMIC DNA]</scope>
</reference>
<dbReference type="AlphaFoldDB" id="A0AAU9X841"/>
<dbReference type="PANTHER" id="PTHR45641:SF19">
    <property type="entry name" value="NEPHROCYSTIN-3"/>
    <property type="match status" value="1"/>
</dbReference>
<sequence length="137" mass="15844">MLGATYNDLAVALSLEGNHEEAIKVRGETLEIYRKHLGDRHPFTATILNNLSNNYSALGEYDIAKQYSEEALKIRRELLKDHYDTAKSLFDLGMVHKNREEFKDAKAYLRECESMQRVLDDPTMISELERLVYTVTM</sequence>
<dbReference type="Pfam" id="PF13424">
    <property type="entry name" value="TPR_12"/>
    <property type="match status" value="1"/>
</dbReference>
<dbReference type="PANTHER" id="PTHR45641">
    <property type="entry name" value="TETRATRICOPEPTIDE REPEAT PROTEIN (AFU_ORTHOLOGUE AFUA_6G03870)"/>
    <property type="match status" value="1"/>
</dbReference>
<dbReference type="Pfam" id="PF13181">
    <property type="entry name" value="TPR_8"/>
    <property type="match status" value="1"/>
</dbReference>
<name>A0AAU9X841_9CNID</name>
<keyword evidence="2" id="KW-0802">TPR repeat</keyword>
<evidence type="ECO:0000313" key="4">
    <source>
        <dbReference type="Proteomes" id="UP001159428"/>
    </source>
</evidence>
<keyword evidence="1" id="KW-0677">Repeat</keyword>
<dbReference type="InterPro" id="IPR019734">
    <property type="entry name" value="TPR_rpt"/>
</dbReference>
<keyword evidence="4" id="KW-1185">Reference proteome</keyword>
<gene>
    <name evidence="3" type="ORF">PMEA_00018604</name>
</gene>
<evidence type="ECO:0008006" key="5">
    <source>
        <dbReference type="Google" id="ProtNLM"/>
    </source>
</evidence>
<dbReference type="SMART" id="SM00028">
    <property type="entry name" value="TPR"/>
    <property type="match status" value="3"/>
</dbReference>
<comment type="caution">
    <text evidence="3">The sequence shown here is derived from an EMBL/GenBank/DDBJ whole genome shotgun (WGS) entry which is preliminary data.</text>
</comment>
<evidence type="ECO:0000256" key="2">
    <source>
        <dbReference type="ARBA" id="ARBA00022803"/>
    </source>
</evidence>
<accession>A0AAU9X841</accession>